<gene>
    <name evidence="1" type="ORF">SAMN05421877_10552</name>
</gene>
<dbReference type="RefSeq" id="WP_146060603.1">
    <property type="nucleotide sequence ID" value="NZ_CP049246.1"/>
</dbReference>
<dbReference type="AlphaFoldDB" id="A0A1H5XMK7"/>
<keyword evidence="2" id="KW-1185">Reference proteome</keyword>
<dbReference type="OrthoDB" id="8613168at2"/>
<name>A0A1H5XMK7_9SPHI</name>
<sequence>MKNFGLTLSAATMLFLACGNPANEKKEKIDTIDSSVVVETPLDQQVPFAVANNYFIKNNVSDDKNGVHKIENQADFDAIFAPAATMGDNGMPTAIDFSKEYVIAIISKTSDLNPQIDQITLKQDGTNLLLDYKETVGEKQSYSIRPAAVLIVDKQYQGDINVRSHEAL</sequence>
<dbReference type="PROSITE" id="PS51257">
    <property type="entry name" value="PROKAR_LIPOPROTEIN"/>
    <property type="match status" value="1"/>
</dbReference>
<organism evidence="1 2">
    <name type="scientific">Sphingobacterium lactis</name>
    <dbReference type="NCBI Taxonomy" id="797291"/>
    <lineage>
        <taxon>Bacteria</taxon>
        <taxon>Pseudomonadati</taxon>
        <taxon>Bacteroidota</taxon>
        <taxon>Sphingobacteriia</taxon>
        <taxon>Sphingobacteriales</taxon>
        <taxon>Sphingobacteriaceae</taxon>
        <taxon>Sphingobacterium</taxon>
    </lineage>
</organism>
<accession>A0A1H5XMK7</accession>
<evidence type="ECO:0000313" key="1">
    <source>
        <dbReference type="EMBL" id="SEG12873.1"/>
    </source>
</evidence>
<proteinExistence type="predicted"/>
<reference evidence="2" key="1">
    <citation type="submission" date="2016-10" db="EMBL/GenBank/DDBJ databases">
        <authorList>
            <person name="Varghese N."/>
            <person name="Submissions S."/>
        </authorList>
    </citation>
    <scope>NUCLEOTIDE SEQUENCE [LARGE SCALE GENOMIC DNA]</scope>
    <source>
        <strain evidence="2">DSM 22361</strain>
    </source>
</reference>
<dbReference type="Proteomes" id="UP000236731">
    <property type="component" value="Unassembled WGS sequence"/>
</dbReference>
<evidence type="ECO:0000313" key="2">
    <source>
        <dbReference type="Proteomes" id="UP000236731"/>
    </source>
</evidence>
<protein>
    <submittedName>
        <fullName evidence="1">Uncharacterized protein</fullName>
    </submittedName>
</protein>
<dbReference type="EMBL" id="FNUT01000005">
    <property type="protein sequence ID" value="SEG12873.1"/>
    <property type="molecule type" value="Genomic_DNA"/>
</dbReference>